<dbReference type="Gene3D" id="1.25.40.10">
    <property type="entry name" value="Tetratricopeptide repeat domain"/>
    <property type="match status" value="2"/>
</dbReference>
<proteinExistence type="predicted"/>
<comment type="function">
    <text evidence="1">Involved in a late step of protoheme IX synthesis.</text>
</comment>
<reference evidence="14" key="2">
    <citation type="submission" date="2020-09" db="EMBL/GenBank/DDBJ databases">
        <authorList>
            <person name="Sun Q."/>
            <person name="Kim S."/>
        </authorList>
    </citation>
    <scope>NUCLEOTIDE SEQUENCE</scope>
    <source>
        <strain evidence="14">KCTC 23430</strain>
    </source>
</reference>
<dbReference type="NCBIfam" id="TIGR00540">
    <property type="entry name" value="TPR_hemY_coli"/>
    <property type="match status" value="1"/>
</dbReference>
<dbReference type="InterPro" id="IPR010817">
    <property type="entry name" value="HemY_N"/>
</dbReference>
<dbReference type="AlphaFoldDB" id="A0A918XLI4"/>
<feature type="transmembrane region" description="Helical" evidence="12">
    <location>
        <begin position="40"/>
        <end position="60"/>
    </location>
</feature>
<evidence type="ECO:0000256" key="11">
    <source>
        <dbReference type="SAM" id="MobiDB-lite"/>
    </source>
</evidence>
<feature type="compositionally biased region" description="Basic residues" evidence="11">
    <location>
        <begin position="408"/>
        <end position="417"/>
    </location>
</feature>
<protein>
    <recommendedName>
        <fullName evidence="13">HemY N-terminal domain-containing protein</fullName>
    </recommendedName>
</protein>
<dbReference type="RefSeq" id="WP_189478115.1">
    <property type="nucleotide sequence ID" value="NZ_BMYM01000002.1"/>
</dbReference>
<reference evidence="14" key="1">
    <citation type="journal article" date="2014" name="Int. J. Syst. Evol. Microbiol.">
        <title>Complete genome sequence of Corynebacterium casei LMG S-19264T (=DSM 44701T), isolated from a smear-ripened cheese.</title>
        <authorList>
            <consortium name="US DOE Joint Genome Institute (JGI-PGF)"/>
            <person name="Walter F."/>
            <person name="Albersmeier A."/>
            <person name="Kalinowski J."/>
            <person name="Ruckert C."/>
        </authorList>
    </citation>
    <scope>NUCLEOTIDE SEQUENCE</scope>
    <source>
        <strain evidence="14">KCTC 23430</strain>
    </source>
</reference>
<evidence type="ECO:0000256" key="10">
    <source>
        <dbReference type="PROSITE-ProRule" id="PRU00339"/>
    </source>
</evidence>
<evidence type="ECO:0000256" key="4">
    <source>
        <dbReference type="ARBA" id="ARBA00022475"/>
    </source>
</evidence>
<evidence type="ECO:0000256" key="8">
    <source>
        <dbReference type="ARBA" id="ARBA00023136"/>
    </source>
</evidence>
<dbReference type="Proteomes" id="UP000644693">
    <property type="component" value="Unassembled WGS sequence"/>
</dbReference>
<keyword evidence="8 12" id="KW-0472">Membrane</keyword>
<feature type="repeat" description="TPR" evidence="10">
    <location>
        <begin position="363"/>
        <end position="396"/>
    </location>
</feature>
<evidence type="ECO:0000256" key="3">
    <source>
        <dbReference type="ARBA" id="ARBA00004744"/>
    </source>
</evidence>
<comment type="caution">
    <text evidence="14">The sequence shown here is derived from an EMBL/GenBank/DDBJ whole genome shotgun (WGS) entry which is preliminary data.</text>
</comment>
<dbReference type="InterPro" id="IPR019734">
    <property type="entry name" value="TPR_rpt"/>
</dbReference>
<evidence type="ECO:0000256" key="7">
    <source>
        <dbReference type="ARBA" id="ARBA00022989"/>
    </source>
</evidence>
<evidence type="ECO:0000256" key="5">
    <source>
        <dbReference type="ARBA" id="ARBA00022519"/>
    </source>
</evidence>
<dbReference type="InterPro" id="IPR005254">
    <property type="entry name" value="Heme_biosyn_assoc_TPR_pro"/>
</dbReference>
<dbReference type="SUPFAM" id="SSF48452">
    <property type="entry name" value="TPR-like"/>
    <property type="match status" value="2"/>
</dbReference>
<dbReference type="GO" id="GO:0042168">
    <property type="term" value="P:heme metabolic process"/>
    <property type="evidence" value="ECO:0007669"/>
    <property type="project" value="InterPro"/>
</dbReference>
<evidence type="ECO:0000256" key="12">
    <source>
        <dbReference type="SAM" id="Phobius"/>
    </source>
</evidence>
<accession>A0A918XLI4</accession>
<keyword evidence="4" id="KW-1003">Cell membrane</keyword>
<evidence type="ECO:0000256" key="2">
    <source>
        <dbReference type="ARBA" id="ARBA00004429"/>
    </source>
</evidence>
<evidence type="ECO:0000313" key="15">
    <source>
        <dbReference type="Proteomes" id="UP000644693"/>
    </source>
</evidence>
<dbReference type="GO" id="GO:0005886">
    <property type="term" value="C:plasma membrane"/>
    <property type="evidence" value="ECO:0007669"/>
    <property type="project" value="UniProtKB-SubCell"/>
</dbReference>
<name>A0A918XLI4_9GAMM</name>
<comment type="subcellular location">
    <subcellularLocation>
        <location evidence="2">Cell inner membrane</location>
        <topology evidence="2">Multi-pass membrane protein</topology>
    </subcellularLocation>
</comment>
<dbReference type="PROSITE" id="PS50005">
    <property type="entry name" value="TPR"/>
    <property type="match status" value="1"/>
</dbReference>
<evidence type="ECO:0000259" key="13">
    <source>
        <dbReference type="Pfam" id="PF07219"/>
    </source>
</evidence>
<dbReference type="InterPro" id="IPR011990">
    <property type="entry name" value="TPR-like_helical_dom_sf"/>
</dbReference>
<keyword evidence="6 12" id="KW-0812">Transmembrane</keyword>
<keyword evidence="15" id="KW-1185">Reference proteome</keyword>
<dbReference type="EMBL" id="BMYM01000002">
    <property type="protein sequence ID" value="GHD36511.1"/>
    <property type="molecule type" value="Genomic_DNA"/>
</dbReference>
<dbReference type="SMART" id="SM00028">
    <property type="entry name" value="TPR"/>
    <property type="match status" value="3"/>
</dbReference>
<keyword evidence="9" id="KW-0627">Porphyrin biosynthesis</keyword>
<gene>
    <name evidence="14" type="ORF">GCM10007053_25010</name>
</gene>
<evidence type="ECO:0000313" key="14">
    <source>
        <dbReference type="EMBL" id="GHD36511.1"/>
    </source>
</evidence>
<feature type="region of interest" description="Disordered" evidence="11">
    <location>
        <begin position="397"/>
        <end position="417"/>
    </location>
</feature>
<organism evidence="14 15">
    <name type="scientific">Parahalioglobus pacificus</name>
    <dbReference type="NCBI Taxonomy" id="930806"/>
    <lineage>
        <taxon>Bacteria</taxon>
        <taxon>Pseudomonadati</taxon>
        <taxon>Pseudomonadota</taxon>
        <taxon>Gammaproteobacteria</taxon>
        <taxon>Cellvibrionales</taxon>
        <taxon>Halieaceae</taxon>
        <taxon>Parahalioglobus</taxon>
    </lineage>
</organism>
<keyword evidence="7 12" id="KW-1133">Transmembrane helix</keyword>
<sequence length="417" mass="46487">MRRVFVYALIALLLGVAVVALIETDPGYVLVAYGDLTLESSLWVALLLLLVFTVSIYLIVRTFRRLLAGQHSLAGWMIGRKSRQSARLTNRGLINFIEGNWQKARRQLLRGASHSDAPLLNYLVAARASHRLGEQDKVREYLGAAEATDSQAGIAVELTQAEMRLASAQYEQALATLVRARRNAGRHPYVLDLLCQAYQGLGDWEELAQLLPELHKYKVFPAETLESLEQQVQVQRLESSATGDEPAVSLQRYWGGLSAAQKKHAGLRQRYVEQLETVGASAAAEKVILRGLKQQWDSGLVALYGRLETEHAERQLAQAEAWLPEHPEDPDLLLCLGRLAARQSLWSQARDYFERSAQLRPDQETYSELGRLVTAMGDTRASSAYFNEALALSSQNLPALPLPEKPLPKSHRLSSQD</sequence>
<keyword evidence="10" id="KW-0802">TPR repeat</keyword>
<feature type="domain" description="HemY N-terminal" evidence="13">
    <location>
        <begin position="27"/>
        <end position="133"/>
    </location>
</feature>
<dbReference type="GO" id="GO:0006779">
    <property type="term" value="P:porphyrin-containing compound biosynthetic process"/>
    <property type="evidence" value="ECO:0007669"/>
    <property type="project" value="UniProtKB-KW"/>
</dbReference>
<evidence type="ECO:0000256" key="9">
    <source>
        <dbReference type="ARBA" id="ARBA00023244"/>
    </source>
</evidence>
<keyword evidence="5" id="KW-0997">Cell inner membrane</keyword>
<comment type="pathway">
    <text evidence="3">Porphyrin-containing compound metabolism; protoheme biosynthesis.</text>
</comment>
<evidence type="ECO:0000256" key="1">
    <source>
        <dbReference type="ARBA" id="ARBA00002962"/>
    </source>
</evidence>
<evidence type="ECO:0000256" key="6">
    <source>
        <dbReference type="ARBA" id="ARBA00022692"/>
    </source>
</evidence>
<dbReference type="Pfam" id="PF07219">
    <property type="entry name" value="HemY_N"/>
    <property type="match status" value="1"/>
</dbReference>